<dbReference type="Gene3D" id="1.20.5.930">
    <property type="entry name" value="Bicelle-embedded integrin alpha(iib) transmembrane segment"/>
    <property type="match status" value="1"/>
</dbReference>
<feature type="chain" id="PRO_5042313590" evidence="13">
    <location>
        <begin position="19"/>
        <end position="1055"/>
    </location>
</feature>
<dbReference type="Pfam" id="PF08441">
    <property type="entry name" value="Integrin_A_Ig_1"/>
    <property type="match status" value="1"/>
</dbReference>
<evidence type="ECO:0000256" key="7">
    <source>
        <dbReference type="ARBA" id="ARBA00022989"/>
    </source>
</evidence>
<dbReference type="GO" id="GO:0098609">
    <property type="term" value="P:cell-cell adhesion"/>
    <property type="evidence" value="ECO:0007669"/>
    <property type="project" value="TreeGrafter"/>
</dbReference>
<dbReference type="PANTHER" id="PTHR23220:SF122">
    <property type="entry name" value="INTEGRIN ALPHA-PS1"/>
    <property type="match status" value="1"/>
</dbReference>
<comment type="similarity">
    <text evidence="2 13">Belongs to the integrin alpha chain family.</text>
</comment>
<evidence type="ECO:0000259" key="14">
    <source>
        <dbReference type="Pfam" id="PF08441"/>
    </source>
</evidence>
<keyword evidence="3 13" id="KW-0812">Transmembrane</keyword>
<dbReference type="Gene3D" id="2.130.10.130">
    <property type="entry name" value="Integrin alpha, N-terminal"/>
    <property type="match status" value="1"/>
</dbReference>
<comment type="subcellular location">
    <subcellularLocation>
        <location evidence="1 13">Membrane</location>
        <topology evidence="1 13">Single-pass type I membrane protein</topology>
    </subcellularLocation>
</comment>
<dbReference type="InterPro" id="IPR032695">
    <property type="entry name" value="Integrin_dom_sf"/>
</dbReference>
<dbReference type="SUPFAM" id="SSF69179">
    <property type="entry name" value="Integrin domains"/>
    <property type="match status" value="3"/>
</dbReference>
<dbReference type="InterPro" id="IPR013519">
    <property type="entry name" value="Int_alpha_beta-p"/>
</dbReference>
<reference evidence="18" key="1">
    <citation type="submission" date="2025-08" db="UniProtKB">
        <authorList>
            <consortium name="RefSeq"/>
        </authorList>
    </citation>
    <scope>IDENTIFICATION</scope>
    <source>
        <tissue evidence="18">Sperm</tissue>
    </source>
</reference>
<feature type="transmembrane region" description="Helical" evidence="13">
    <location>
        <begin position="994"/>
        <end position="1018"/>
    </location>
</feature>
<dbReference type="GeneID" id="116948562"/>
<feature type="repeat" description="FG-GAP" evidence="12">
    <location>
        <begin position="296"/>
        <end position="353"/>
    </location>
</feature>
<accession>A0AAJ7TPK4</accession>
<dbReference type="GO" id="GO:0007229">
    <property type="term" value="P:integrin-mediated signaling pathway"/>
    <property type="evidence" value="ECO:0007669"/>
    <property type="project" value="UniProtKB-KW"/>
</dbReference>
<evidence type="ECO:0000259" key="15">
    <source>
        <dbReference type="Pfam" id="PF20805"/>
    </source>
</evidence>
<keyword evidence="6 13" id="KW-0130">Cell adhesion</keyword>
<dbReference type="GO" id="GO:0033627">
    <property type="term" value="P:cell adhesion mediated by integrin"/>
    <property type="evidence" value="ECO:0007669"/>
    <property type="project" value="TreeGrafter"/>
</dbReference>
<dbReference type="Gene3D" id="2.60.40.1530">
    <property type="entry name" value="ntegrin, alpha v. Chain A, domain 4"/>
    <property type="match status" value="1"/>
</dbReference>
<dbReference type="InterPro" id="IPR013649">
    <property type="entry name" value="Integrin_alpha_Ig-like_1"/>
</dbReference>
<evidence type="ECO:0000256" key="2">
    <source>
        <dbReference type="ARBA" id="ARBA00008054"/>
    </source>
</evidence>
<dbReference type="SMART" id="SM00191">
    <property type="entry name" value="Int_alpha"/>
    <property type="match status" value="5"/>
</dbReference>
<dbReference type="PANTHER" id="PTHR23220">
    <property type="entry name" value="INTEGRIN ALPHA"/>
    <property type="match status" value="1"/>
</dbReference>
<dbReference type="Pfam" id="PF13517">
    <property type="entry name" value="FG-GAP_3"/>
    <property type="match status" value="1"/>
</dbReference>
<dbReference type="GO" id="GO:0005178">
    <property type="term" value="F:integrin binding"/>
    <property type="evidence" value="ECO:0007669"/>
    <property type="project" value="TreeGrafter"/>
</dbReference>
<evidence type="ECO:0000256" key="12">
    <source>
        <dbReference type="PROSITE-ProRule" id="PRU00803"/>
    </source>
</evidence>
<proteinExistence type="inferred from homology"/>
<keyword evidence="11" id="KW-0325">Glycoprotein</keyword>
<dbReference type="SUPFAM" id="SSF69318">
    <property type="entry name" value="Integrin alpha N-terminal domain"/>
    <property type="match status" value="1"/>
</dbReference>
<dbReference type="RefSeq" id="XP_032821219.1">
    <property type="nucleotide sequence ID" value="XM_032965328.1"/>
</dbReference>
<keyword evidence="17" id="KW-1185">Reference proteome</keyword>
<dbReference type="Pfam" id="PF20805">
    <property type="entry name" value="Integrin_A_Ig_2"/>
    <property type="match status" value="1"/>
</dbReference>
<keyword evidence="8 13" id="KW-0401">Integrin</keyword>
<dbReference type="PROSITE" id="PS51470">
    <property type="entry name" value="FG_GAP"/>
    <property type="match status" value="4"/>
</dbReference>
<evidence type="ECO:0000313" key="17">
    <source>
        <dbReference type="Proteomes" id="UP001318040"/>
    </source>
</evidence>
<dbReference type="AlphaFoldDB" id="A0AAJ7TPK4"/>
<feature type="repeat" description="FG-GAP" evidence="12">
    <location>
        <begin position="20"/>
        <end position="88"/>
    </location>
</feature>
<dbReference type="GO" id="GO:0050900">
    <property type="term" value="P:leukocyte migration"/>
    <property type="evidence" value="ECO:0007669"/>
    <property type="project" value="TreeGrafter"/>
</dbReference>
<evidence type="ECO:0000256" key="13">
    <source>
        <dbReference type="RuleBase" id="RU003762"/>
    </source>
</evidence>
<keyword evidence="7 13" id="KW-1133">Transmembrane helix</keyword>
<evidence type="ECO:0000259" key="16">
    <source>
        <dbReference type="Pfam" id="PF20806"/>
    </source>
</evidence>
<dbReference type="Pfam" id="PF20806">
    <property type="entry name" value="Integrin_A_Ig_3"/>
    <property type="match status" value="1"/>
</dbReference>
<dbReference type="InterPro" id="IPR048285">
    <property type="entry name" value="Integrin_alpha_Ig-like_2"/>
</dbReference>
<evidence type="ECO:0000256" key="6">
    <source>
        <dbReference type="ARBA" id="ARBA00022889"/>
    </source>
</evidence>
<dbReference type="InterPro" id="IPR028994">
    <property type="entry name" value="Integrin_alpha_N"/>
</dbReference>
<dbReference type="GO" id="GO:0009897">
    <property type="term" value="C:external side of plasma membrane"/>
    <property type="evidence" value="ECO:0007669"/>
    <property type="project" value="TreeGrafter"/>
</dbReference>
<feature type="domain" description="Integrin alpha second immunoglobulin-like" evidence="15">
    <location>
        <begin position="623"/>
        <end position="777"/>
    </location>
</feature>
<evidence type="ECO:0000256" key="1">
    <source>
        <dbReference type="ARBA" id="ARBA00004479"/>
    </source>
</evidence>
<dbReference type="Gene3D" id="2.60.40.1460">
    <property type="entry name" value="Integrin domains. Chain A, domain 2"/>
    <property type="match status" value="1"/>
</dbReference>
<evidence type="ECO:0000256" key="10">
    <source>
        <dbReference type="ARBA" id="ARBA00023170"/>
    </source>
</evidence>
<evidence type="ECO:0000256" key="9">
    <source>
        <dbReference type="ARBA" id="ARBA00023136"/>
    </source>
</evidence>
<dbReference type="InterPro" id="IPR048286">
    <property type="entry name" value="Integrin_alpha_Ig-like_3"/>
</dbReference>
<evidence type="ECO:0000256" key="3">
    <source>
        <dbReference type="ARBA" id="ARBA00022692"/>
    </source>
</evidence>
<feature type="repeat" description="FG-GAP" evidence="12">
    <location>
        <begin position="417"/>
        <end position="478"/>
    </location>
</feature>
<dbReference type="InterPro" id="IPR013517">
    <property type="entry name" value="FG-GAP"/>
</dbReference>
<sequence>MAARGVLVFLALLGPVGAFNLDPAGALLKSQPGKGLFGFSLAFHTPKTGAPPELLVGAPTSFSANSRFSSVQTGALFRCPVTTGSCRRVDIDSDYDPSKESKDNQWLGSVVRSSGVGGKVVVCAHRYEVRSNVGQVSESRSLIGRCYLLDQNLSDKSRDPIHGGQYHFCEGRAATHEWFGVCQQGLDAGFTHDTHYLYSGAVGSYYWRGVVHVDAINLTLVERGEVLNDGPYETGDERIKNGNDVPVEQNSYLGFSMESGIGVTDKGRETFVAGAPRANHTGAVLFLKISPPSSMEREQVLYGEQLASSFGYDVALVDIDNDGWKDLVVGAPQFFDIKEHIGGAAYIYLNKNGNFDAQYHLRLNGTTASMFGLCVAAVGDLNQDGFPDVAVGAPYDGHGKVFIYHGGSQGLNPKATQVIDGESFSSPIRFFGYSVVGGIDVDGNSYPDMAVGSLSEQVAIIRSRPVVSIETEINKPMDININEKNCGPHTCANIDACFTYQGNNPTSSPGTRLIFTASVDMDRVKASLSPRAVFLDDAGVPQQAESSGFVDLGGQNSRKCVRRTLQIKDDIKDKLRPLKVSFDYKLQGSRRRRQASAGQERPVLDLLKPSFSATNINFAKDGCGSDNICQSNLQLAHLFCRFGGNNSYEPLPTEGHEQVLLLSGQEELALQLTVTNPGDDAYESRLSIRLPPSLGYMDARPKEFPPGQPPVCNANANGTLTECELGNPLKRGESVVFYLLLSTNALNADQESVNVELQLATTSEQSDLTPQTARLQVRTELLLTTSGVAKPSQVYFGDSMEGASTLKKEDTGNVVEYELTVHNLGKSLGSLASAYLNMSIPAFTPSGKQLLYVTSTSVAAGAVERSCMALGSDGQFLRKRRDENNEGNKQAFISKLKKKYFKLQCGGGDVLCQLYHCPLQGMDTTAVVKIRAKLWNSTFTEEYDDANYLDLISSVTTGLFSQSKNIILKGSGLQTFPVRLTVFPEKSTVITSGFPWWIILVAILVGILLLALLLFLLWKCGCLNFNRKADLYEAKYYHDEVEVQPSETAKLTSDC</sequence>
<evidence type="ECO:0000256" key="5">
    <source>
        <dbReference type="ARBA" id="ARBA00022737"/>
    </source>
</evidence>
<keyword evidence="9 13" id="KW-0472">Membrane</keyword>
<dbReference type="GO" id="GO:0007160">
    <property type="term" value="P:cell-matrix adhesion"/>
    <property type="evidence" value="ECO:0007669"/>
    <property type="project" value="TreeGrafter"/>
</dbReference>
<keyword evidence="10 13" id="KW-0675">Receptor</keyword>
<evidence type="ECO:0000256" key="8">
    <source>
        <dbReference type="ARBA" id="ARBA00023037"/>
    </source>
</evidence>
<dbReference type="Gene3D" id="2.60.40.1510">
    <property type="entry name" value="ntegrin, alpha v. Chain A, domain 3"/>
    <property type="match status" value="1"/>
</dbReference>
<feature type="domain" description="Integrin alpha third immunoglobulin-like" evidence="16">
    <location>
        <begin position="785"/>
        <end position="984"/>
    </location>
</feature>
<evidence type="ECO:0000256" key="4">
    <source>
        <dbReference type="ARBA" id="ARBA00022729"/>
    </source>
</evidence>
<gene>
    <name evidence="18" type="primary">LOC116948562</name>
</gene>
<keyword evidence="5" id="KW-0677">Repeat</keyword>
<keyword evidence="4 13" id="KW-0732">Signal</keyword>
<evidence type="ECO:0000313" key="18">
    <source>
        <dbReference type="RefSeq" id="XP_032821219.1"/>
    </source>
</evidence>
<organism evidence="17 18">
    <name type="scientific">Petromyzon marinus</name>
    <name type="common">Sea lamprey</name>
    <dbReference type="NCBI Taxonomy" id="7757"/>
    <lineage>
        <taxon>Eukaryota</taxon>
        <taxon>Metazoa</taxon>
        <taxon>Chordata</taxon>
        <taxon>Craniata</taxon>
        <taxon>Vertebrata</taxon>
        <taxon>Cyclostomata</taxon>
        <taxon>Hyperoartia</taxon>
        <taxon>Petromyzontiformes</taxon>
        <taxon>Petromyzontidae</taxon>
        <taxon>Petromyzon</taxon>
    </lineage>
</organism>
<name>A0AAJ7TPK4_PETMA</name>
<evidence type="ECO:0000256" key="11">
    <source>
        <dbReference type="ARBA" id="ARBA00023180"/>
    </source>
</evidence>
<feature type="repeat" description="FG-GAP" evidence="12">
    <location>
        <begin position="354"/>
        <end position="413"/>
    </location>
</feature>
<dbReference type="KEGG" id="pmrn:116948562"/>
<protein>
    <submittedName>
        <fullName evidence="18">Integrin alpha-6-like</fullName>
    </submittedName>
</protein>
<dbReference type="PRINTS" id="PR01185">
    <property type="entry name" value="INTEGRINA"/>
</dbReference>
<feature type="signal peptide" evidence="13">
    <location>
        <begin position="1"/>
        <end position="18"/>
    </location>
</feature>
<dbReference type="InterPro" id="IPR000413">
    <property type="entry name" value="Integrin_alpha"/>
</dbReference>
<dbReference type="Proteomes" id="UP001318040">
    <property type="component" value="Chromosome 34"/>
</dbReference>
<feature type="domain" description="Integrin alpha first immunoglubulin-like" evidence="14">
    <location>
        <begin position="463"/>
        <end position="621"/>
    </location>
</feature>
<dbReference type="GO" id="GO:0008305">
    <property type="term" value="C:integrin complex"/>
    <property type="evidence" value="ECO:0007669"/>
    <property type="project" value="InterPro"/>
</dbReference>